<feature type="transmembrane region" description="Helical" evidence="1">
    <location>
        <begin position="18"/>
        <end position="39"/>
    </location>
</feature>
<dbReference type="InterPro" id="IPR027381">
    <property type="entry name" value="LytR/CpsA/Psr_C"/>
</dbReference>
<evidence type="ECO:0000256" key="1">
    <source>
        <dbReference type="SAM" id="Phobius"/>
    </source>
</evidence>
<dbReference type="KEGG" id="ahb:bsdtb5_39500"/>
<reference evidence="3 4" key="1">
    <citation type="submission" date="2020-11" db="EMBL/GenBank/DDBJ databases">
        <title>Draft genome sequencing of a Lachnospiraceae strain isolated from anoxic soil subjected to BSD treatment.</title>
        <authorList>
            <person name="Uek A."/>
            <person name="Tonouchi A."/>
        </authorList>
    </citation>
    <scope>NUCLEOTIDE SEQUENCE [LARGE SCALE GENOMIC DNA]</scope>
    <source>
        <strain evidence="3 4">TB5</strain>
    </source>
</reference>
<keyword evidence="1" id="KW-1133">Transmembrane helix</keyword>
<organism evidence="3 4">
    <name type="scientific">Anaeromicropila herbilytica</name>
    <dbReference type="NCBI Taxonomy" id="2785025"/>
    <lineage>
        <taxon>Bacteria</taxon>
        <taxon>Bacillati</taxon>
        <taxon>Bacillota</taxon>
        <taxon>Clostridia</taxon>
        <taxon>Lachnospirales</taxon>
        <taxon>Lachnospiraceae</taxon>
        <taxon>Anaeromicropila</taxon>
    </lineage>
</organism>
<dbReference type="EMBL" id="AP024169">
    <property type="protein sequence ID" value="BCN32655.1"/>
    <property type="molecule type" value="Genomic_DNA"/>
</dbReference>
<accession>A0A7R7EPG3</accession>
<dbReference type="Pfam" id="PF13399">
    <property type="entry name" value="LytR_C"/>
    <property type="match status" value="1"/>
</dbReference>
<keyword evidence="1" id="KW-0472">Membrane</keyword>
<dbReference type="AlphaFoldDB" id="A0A7R7EPG3"/>
<gene>
    <name evidence="3" type="ORF">bsdtb5_39500</name>
</gene>
<evidence type="ECO:0000313" key="3">
    <source>
        <dbReference type="EMBL" id="BCN32655.1"/>
    </source>
</evidence>
<dbReference type="Proteomes" id="UP000595897">
    <property type="component" value="Chromosome"/>
</dbReference>
<dbReference type="RefSeq" id="WP_271713683.1">
    <property type="nucleotide sequence ID" value="NZ_AP024169.1"/>
</dbReference>
<protein>
    <recommendedName>
        <fullName evidence="2">LytR/CpsA/Psr regulator C-terminal domain-containing protein</fullName>
    </recommendedName>
</protein>
<evidence type="ECO:0000259" key="2">
    <source>
        <dbReference type="Pfam" id="PF13399"/>
    </source>
</evidence>
<keyword evidence="1" id="KW-0812">Transmembrane</keyword>
<proteinExistence type="predicted"/>
<dbReference type="Gene3D" id="3.30.70.2390">
    <property type="match status" value="1"/>
</dbReference>
<evidence type="ECO:0000313" key="4">
    <source>
        <dbReference type="Proteomes" id="UP000595897"/>
    </source>
</evidence>
<name>A0A7R7EPG3_9FIRM</name>
<keyword evidence="4" id="KW-1185">Reference proteome</keyword>
<feature type="domain" description="LytR/CpsA/Psr regulator C-terminal" evidence="2">
    <location>
        <begin position="295"/>
        <end position="376"/>
    </location>
</feature>
<sequence>MTGKSNTSSFVRKLIRTLLFMVFLFVVGFASYLSTHFFYKITDAEHNVKSDSIIKDIVSDTDVVDVSHNLIYSMNESTGKINHLLLEVFNTKTGNLDYITIPVNAEFTISNKLYQKLCNHKVDIPQIVEVKNLSKYFNKDQIYTYGALLMEDLLDVDINYYTVISSSIYDKYFTTSKNDTQSEKVQVLSDTFKAKLEGMSSKEELKDYISSEYGNVESNLTLKNKLKYLDDYYALDLDNIYYYSLYGEMVEKSFTVDVVKSKALLDQILGSESHTTAQTVTDDSSNESTTSSVGLKIQILNASEIPGLAAKFQDKLTLSGYTVTGIGNYDQGVLTNTRIVVKDESMGSDLLENFNNAEISVGELPEGVDIQIILGTNDNILQ</sequence>